<sequence length="360" mass="38776">MGDAEADDAGDSLRLVPTMLASAGAGGLARFPCHPIDTVKARLQVQTWQALRGGNGAAAAGAAAAAANRALYRNFAHGLSDIWRQEGLRGLYRGFGPTVLGSMPASCLYFTSYEVSKRELGKLWASPEVEAEAAKGKVSFAISFWSGMLAETVSCVLWVPIDVIKERMQIQSLPRSSKVAEVKASQGDRFYASGYDALRSIVRTEGWRGFYRGYGATVMSFGPFSAMYFMFYEQFKSFAETLSSQSRQRGAVTDLPLSVLLGCGALAGASASLCTNPLDIVKLRLQVQRQYASSKSAPGNAASPSEQYKHMLDGLTKLVRHEGLRGMMQGVGARMAFHAPATAVNMALFEKLKGVTYALF</sequence>
<keyword evidence="4 9" id="KW-0812">Transmembrane</keyword>
<dbReference type="Pfam" id="PF00153">
    <property type="entry name" value="Mito_carr"/>
    <property type="match status" value="3"/>
</dbReference>
<organism evidence="11 12">
    <name type="scientific">Hondaea fermentalgiana</name>
    <dbReference type="NCBI Taxonomy" id="2315210"/>
    <lineage>
        <taxon>Eukaryota</taxon>
        <taxon>Sar</taxon>
        <taxon>Stramenopiles</taxon>
        <taxon>Bigyra</taxon>
        <taxon>Labyrinthulomycetes</taxon>
        <taxon>Thraustochytrida</taxon>
        <taxon>Thraustochytriidae</taxon>
        <taxon>Hondaea</taxon>
    </lineage>
</organism>
<protein>
    <submittedName>
        <fullName evidence="11">Mitochondrial substrate carrier family protein E</fullName>
    </submittedName>
</protein>
<evidence type="ECO:0000256" key="1">
    <source>
        <dbReference type="ARBA" id="ARBA00004225"/>
    </source>
</evidence>
<evidence type="ECO:0000256" key="2">
    <source>
        <dbReference type="ARBA" id="ARBA00006375"/>
    </source>
</evidence>
<dbReference type="Proteomes" id="UP000241890">
    <property type="component" value="Unassembled WGS sequence"/>
</dbReference>
<name>A0A2R5G267_9STRA</name>
<keyword evidence="8 9" id="KW-0472">Membrane</keyword>
<proteinExistence type="inferred from homology"/>
<evidence type="ECO:0000256" key="7">
    <source>
        <dbReference type="ARBA" id="ARBA00023128"/>
    </source>
</evidence>
<evidence type="ECO:0000313" key="11">
    <source>
        <dbReference type="EMBL" id="GBG24409.1"/>
    </source>
</evidence>
<keyword evidence="3 10" id="KW-0813">Transport</keyword>
<keyword evidence="12" id="KW-1185">Reference proteome</keyword>
<dbReference type="EMBL" id="BEYU01000005">
    <property type="protein sequence ID" value="GBG24409.1"/>
    <property type="molecule type" value="Genomic_DNA"/>
</dbReference>
<evidence type="ECO:0000256" key="6">
    <source>
        <dbReference type="ARBA" id="ARBA00022989"/>
    </source>
</evidence>
<dbReference type="PRINTS" id="PR00926">
    <property type="entry name" value="MITOCARRIER"/>
</dbReference>
<keyword evidence="5" id="KW-0677">Repeat</keyword>
<evidence type="ECO:0000256" key="5">
    <source>
        <dbReference type="ARBA" id="ARBA00022737"/>
    </source>
</evidence>
<comment type="caution">
    <text evidence="11">The sequence shown here is derived from an EMBL/GenBank/DDBJ whole genome shotgun (WGS) entry which is preliminary data.</text>
</comment>
<dbReference type="PANTHER" id="PTHR45758">
    <property type="entry name" value="MITOFERRIN-1-RELATED"/>
    <property type="match status" value="1"/>
</dbReference>
<accession>A0A2R5G267</accession>
<dbReference type="InterPro" id="IPR018108">
    <property type="entry name" value="MCP_transmembrane"/>
</dbReference>
<dbReference type="InterPro" id="IPR023395">
    <property type="entry name" value="MCP_dom_sf"/>
</dbReference>
<dbReference type="OrthoDB" id="250329at2759"/>
<dbReference type="InParanoid" id="A0A2R5G267"/>
<comment type="subcellular location">
    <subcellularLocation>
        <location evidence="1">Mitochondrion membrane</location>
        <topology evidence="1">Multi-pass membrane protein</topology>
    </subcellularLocation>
</comment>
<dbReference type="AlphaFoldDB" id="A0A2R5G267"/>
<keyword evidence="7" id="KW-0496">Mitochondrion</keyword>
<reference evidence="11 12" key="1">
    <citation type="submission" date="2017-12" db="EMBL/GenBank/DDBJ databases">
        <title>Sequencing, de novo assembly and annotation of complete genome of a new Thraustochytrid species, strain FCC1311.</title>
        <authorList>
            <person name="Sedici K."/>
            <person name="Godart F."/>
            <person name="Aiese Cigliano R."/>
            <person name="Sanseverino W."/>
            <person name="Barakat M."/>
            <person name="Ortet P."/>
            <person name="Marechal E."/>
            <person name="Cagnac O."/>
            <person name="Amato A."/>
        </authorList>
    </citation>
    <scope>NUCLEOTIDE SEQUENCE [LARGE SCALE GENOMIC DNA]</scope>
</reference>
<feature type="repeat" description="Solcar" evidence="9">
    <location>
        <begin position="255"/>
        <end position="355"/>
    </location>
</feature>
<dbReference type="GO" id="GO:0048250">
    <property type="term" value="P:iron import into the mitochondrion"/>
    <property type="evidence" value="ECO:0007669"/>
    <property type="project" value="TreeGrafter"/>
</dbReference>
<feature type="repeat" description="Solcar" evidence="9">
    <location>
        <begin position="13"/>
        <end position="119"/>
    </location>
</feature>
<comment type="similarity">
    <text evidence="2 10">Belongs to the mitochondrial carrier (TC 2.A.29) family.</text>
</comment>
<evidence type="ECO:0000256" key="10">
    <source>
        <dbReference type="RuleBase" id="RU000488"/>
    </source>
</evidence>
<evidence type="ECO:0000256" key="3">
    <source>
        <dbReference type="ARBA" id="ARBA00022448"/>
    </source>
</evidence>
<dbReference type="InterPro" id="IPR002067">
    <property type="entry name" value="MCP"/>
</dbReference>
<dbReference type="Gene3D" id="1.50.40.10">
    <property type="entry name" value="Mitochondrial carrier domain"/>
    <property type="match status" value="2"/>
</dbReference>
<evidence type="ECO:0000256" key="8">
    <source>
        <dbReference type="ARBA" id="ARBA00023136"/>
    </source>
</evidence>
<dbReference type="PANTHER" id="PTHR45758:SF19">
    <property type="entry name" value="CARRIER PROTEIN, PUTATIVE-RELATED"/>
    <property type="match status" value="1"/>
</dbReference>
<dbReference type="SUPFAM" id="SSF103506">
    <property type="entry name" value="Mitochondrial carrier"/>
    <property type="match status" value="1"/>
</dbReference>
<keyword evidence="6" id="KW-1133">Transmembrane helix</keyword>
<evidence type="ECO:0000256" key="4">
    <source>
        <dbReference type="ARBA" id="ARBA00022692"/>
    </source>
</evidence>
<evidence type="ECO:0000313" key="12">
    <source>
        <dbReference type="Proteomes" id="UP000241890"/>
    </source>
</evidence>
<feature type="repeat" description="Solcar" evidence="9">
    <location>
        <begin position="138"/>
        <end position="238"/>
    </location>
</feature>
<dbReference type="GO" id="GO:0031966">
    <property type="term" value="C:mitochondrial membrane"/>
    <property type="evidence" value="ECO:0007669"/>
    <property type="project" value="UniProtKB-SubCell"/>
</dbReference>
<dbReference type="PROSITE" id="PS50920">
    <property type="entry name" value="SOLCAR"/>
    <property type="match status" value="3"/>
</dbReference>
<gene>
    <name evidence="11" type="ORF">FCC1311_006272</name>
</gene>
<evidence type="ECO:0000256" key="9">
    <source>
        <dbReference type="PROSITE-ProRule" id="PRU00282"/>
    </source>
</evidence>
<dbReference type="GO" id="GO:0015093">
    <property type="term" value="F:ferrous iron transmembrane transporter activity"/>
    <property type="evidence" value="ECO:0007669"/>
    <property type="project" value="TreeGrafter"/>
</dbReference>